<dbReference type="EMBL" id="JBHFNS010000058">
    <property type="protein sequence ID" value="MFB2936474.1"/>
    <property type="molecule type" value="Genomic_DNA"/>
</dbReference>
<dbReference type="RefSeq" id="WP_413257969.1">
    <property type="nucleotide sequence ID" value="NZ_JBHFNS010000058.1"/>
</dbReference>
<comment type="caution">
    <text evidence="1">The sequence shown here is derived from an EMBL/GenBank/DDBJ whole genome shotgun (WGS) entry which is preliminary data.</text>
</comment>
<dbReference type="Proteomes" id="UP001576776">
    <property type="component" value="Unassembled WGS sequence"/>
</dbReference>
<dbReference type="SUPFAM" id="SSF53448">
    <property type="entry name" value="Nucleotide-diphospho-sugar transferases"/>
    <property type="match status" value="1"/>
</dbReference>
<evidence type="ECO:0000313" key="2">
    <source>
        <dbReference type="Proteomes" id="UP001576776"/>
    </source>
</evidence>
<dbReference type="Gene3D" id="3.90.550.10">
    <property type="entry name" value="Spore Coat Polysaccharide Biosynthesis Protein SpsA, Chain A"/>
    <property type="match status" value="1"/>
</dbReference>
<protein>
    <recommendedName>
        <fullName evidence="3">Glycosyltransferase</fullName>
    </recommendedName>
</protein>
<evidence type="ECO:0000313" key="1">
    <source>
        <dbReference type="EMBL" id="MFB2936474.1"/>
    </source>
</evidence>
<accession>A0ABV4YCD1</accession>
<proteinExistence type="predicted"/>
<gene>
    <name evidence="1" type="ORF">ACE1B6_14580</name>
</gene>
<keyword evidence="2" id="KW-1185">Reference proteome</keyword>
<dbReference type="InterPro" id="IPR029044">
    <property type="entry name" value="Nucleotide-diphossugar_trans"/>
</dbReference>
<sequence>MVNFGYRAARIQGNLIRAVYHAALPWIVKRPILQPEKVGMRVYSFSCDRDLPEQVASIRSFIRYVGIPQQFTVVSDGSYSPTSCQLLEEINPCVKVLELNQFIKKDLPESVYKYADIHPLGKKLAVLISLPVEKVTLYADSDILFLPGAKELLKITKSPDLQPRYLVDCATALDERLIEKSLLNLTSVNSGFMILKKPLHWEIPLQRLTNLTEKPNYFSEQTSLHLAMHYNQGLPLPPEQFVVSRDDEFAYQDKHYNSNIALRHYVNPIRHKFWFHGN</sequence>
<evidence type="ECO:0008006" key="3">
    <source>
        <dbReference type="Google" id="ProtNLM"/>
    </source>
</evidence>
<name>A0ABV4YCD1_9CYAN</name>
<reference evidence="1 2" key="1">
    <citation type="submission" date="2024-09" db="EMBL/GenBank/DDBJ databases">
        <title>Floridaenema gen nov. (Aerosakkonemataceae, Aerosakkonematales ord. nov., Cyanobacteria) from benthic tropical and subtropical fresh waters, with the description of four new species.</title>
        <authorList>
            <person name="Moretto J.A."/>
            <person name="Berthold D.E."/>
            <person name="Lefler F.W."/>
            <person name="Huang I.-S."/>
            <person name="Laughinghouse H. IV."/>
        </authorList>
    </citation>
    <scope>NUCLEOTIDE SEQUENCE [LARGE SCALE GENOMIC DNA]</scope>
    <source>
        <strain evidence="1 2">BLCC-F154</strain>
    </source>
</reference>
<organism evidence="1 2">
    <name type="scientific">Floridaenema fluviatile BLCC-F154</name>
    <dbReference type="NCBI Taxonomy" id="3153640"/>
    <lineage>
        <taxon>Bacteria</taxon>
        <taxon>Bacillati</taxon>
        <taxon>Cyanobacteriota</taxon>
        <taxon>Cyanophyceae</taxon>
        <taxon>Oscillatoriophycideae</taxon>
        <taxon>Aerosakkonematales</taxon>
        <taxon>Aerosakkonemataceae</taxon>
        <taxon>Floridanema</taxon>
        <taxon>Floridanema fluviatile</taxon>
    </lineage>
</organism>